<dbReference type="Gene3D" id="1.25.60.10">
    <property type="entry name" value="MgtE N-terminal domain-like"/>
    <property type="match status" value="1"/>
</dbReference>
<keyword evidence="1" id="KW-0129">CBS domain</keyword>
<dbReference type="PANTHER" id="PTHR43773:SF1">
    <property type="entry name" value="MAGNESIUM TRANSPORTER MGTE"/>
    <property type="match status" value="1"/>
</dbReference>
<dbReference type="GO" id="GO:0015095">
    <property type="term" value="F:magnesium ion transmembrane transporter activity"/>
    <property type="evidence" value="ECO:0007669"/>
    <property type="project" value="InterPro"/>
</dbReference>
<evidence type="ECO:0000256" key="1">
    <source>
        <dbReference type="PROSITE-ProRule" id="PRU00703"/>
    </source>
</evidence>
<dbReference type="InterPro" id="IPR006669">
    <property type="entry name" value="MgtE_transporter"/>
</dbReference>
<organism evidence="3 4">
    <name type="scientific">Candidatus Segetimicrobium genomatis</name>
    <dbReference type="NCBI Taxonomy" id="2569760"/>
    <lineage>
        <taxon>Bacteria</taxon>
        <taxon>Bacillati</taxon>
        <taxon>Candidatus Sysuimicrobiota</taxon>
        <taxon>Candidatus Sysuimicrobiia</taxon>
        <taxon>Candidatus Sysuimicrobiales</taxon>
        <taxon>Candidatus Segetimicrobiaceae</taxon>
        <taxon>Candidatus Segetimicrobium</taxon>
    </lineage>
</organism>
<dbReference type="GO" id="GO:0016020">
    <property type="term" value="C:membrane"/>
    <property type="evidence" value="ECO:0007669"/>
    <property type="project" value="InterPro"/>
</dbReference>
<dbReference type="InterPro" id="IPR046342">
    <property type="entry name" value="CBS_dom_sf"/>
</dbReference>
<dbReference type="SMART" id="SM00924">
    <property type="entry name" value="MgtE_N"/>
    <property type="match status" value="1"/>
</dbReference>
<feature type="domain" description="CBS" evidence="2">
    <location>
        <begin position="353"/>
        <end position="411"/>
    </location>
</feature>
<proteinExistence type="predicted"/>
<dbReference type="InterPro" id="IPR006668">
    <property type="entry name" value="Mg_transptr_MgtE_intracell_dom"/>
</dbReference>
<dbReference type="PANTHER" id="PTHR43773">
    <property type="entry name" value="MAGNESIUM TRANSPORTER MGTE"/>
    <property type="match status" value="1"/>
</dbReference>
<dbReference type="EMBL" id="VBAP01000009">
    <property type="protein sequence ID" value="TMI76881.1"/>
    <property type="molecule type" value="Genomic_DNA"/>
</dbReference>
<gene>
    <name evidence="3" type="ORF">E6H05_02440</name>
</gene>
<dbReference type="InterPro" id="IPR038076">
    <property type="entry name" value="MgtE_N_sf"/>
</dbReference>
<feature type="domain" description="CBS" evidence="2">
    <location>
        <begin position="289"/>
        <end position="351"/>
    </location>
</feature>
<dbReference type="Proteomes" id="UP000318834">
    <property type="component" value="Unassembled WGS sequence"/>
</dbReference>
<dbReference type="Pfam" id="PF00571">
    <property type="entry name" value="CBS"/>
    <property type="match status" value="2"/>
</dbReference>
<dbReference type="Pfam" id="PF03448">
    <property type="entry name" value="MgtE_N"/>
    <property type="match status" value="1"/>
</dbReference>
<evidence type="ECO:0000259" key="2">
    <source>
        <dbReference type="PROSITE" id="PS51371"/>
    </source>
</evidence>
<evidence type="ECO:0000313" key="3">
    <source>
        <dbReference type="EMBL" id="TMI76881.1"/>
    </source>
</evidence>
<dbReference type="SMART" id="SM00116">
    <property type="entry name" value="CBS"/>
    <property type="match status" value="2"/>
</dbReference>
<dbReference type="SUPFAM" id="SSF54631">
    <property type="entry name" value="CBS-domain pair"/>
    <property type="match status" value="1"/>
</dbReference>
<dbReference type="Gene3D" id="3.10.580.10">
    <property type="entry name" value="CBS-domain"/>
    <property type="match status" value="1"/>
</dbReference>
<protein>
    <submittedName>
        <fullName evidence="3">Magnesium transporter</fullName>
    </submittedName>
</protein>
<evidence type="ECO:0000313" key="4">
    <source>
        <dbReference type="Proteomes" id="UP000318834"/>
    </source>
</evidence>
<dbReference type="SUPFAM" id="SSF158791">
    <property type="entry name" value="MgtE N-terminal domain-like"/>
    <property type="match status" value="1"/>
</dbReference>
<dbReference type="InterPro" id="IPR000644">
    <property type="entry name" value="CBS_dom"/>
</dbReference>
<sequence>MLYLSRLIHAPIVDAEGVRLGTVGDVAVDLRDPLPRVTGLCMRADRSRVALIPRDAVETLDPQQVRLRVARRFLHPRPLQPDEMLLADILDTQVVDTDGLKVVRVNDLQLSQANSEVRLVAADVGTLGLLRRLSLDGVVQRLVRLVGRALPDRVIPWKMVATFSGPLTPVKLSISRERLREIHPADLGQLMEDLDRDERVEVMTALGHEAAAETLAEAEPEVQADVMKSLPSALAADILEEMSPDDATDVLTDLPPARAEKLINLMAPEEAQDVKELLKYPEGTAGSVMTTKVVALPEGLTAEQTLQRLRELAPEAEQIFYFYVIDAGRKLVGVLPLRALIVARPAQLISEIMTRKVIALSADDDLETVAAALTKYDLLALPVLDANGRLVGVVTVDDLMGIILRKGRRRVPPRFRRRAKPRTSQSGEVAP</sequence>
<dbReference type="PROSITE" id="PS51371">
    <property type="entry name" value="CBS"/>
    <property type="match status" value="2"/>
</dbReference>
<accession>A0A537IZY7</accession>
<dbReference type="AlphaFoldDB" id="A0A537IZY7"/>
<comment type="caution">
    <text evidence="3">The sequence shown here is derived from an EMBL/GenBank/DDBJ whole genome shotgun (WGS) entry which is preliminary data.</text>
</comment>
<name>A0A537IZY7_9BACT</name>
<dbReference type="CDD" id="cd04606">
    <property type="entry name" value="CBS_pair_Mg_transporter"/>
    <property type="match status" value="1"/>
</dbReference>
<reference evidence="3 4" key="1">
    <citation type="journal article" date="2019" name="Nat. Microbiol.">
        <title>Mediterranean grassland soil C-N compound turnover is dependent on rainfall and depth, and is mediated by genomically divergent microorganisms.</title>
        <authorList>
            <person name="Diamond S."/>
            <person name="Andeer P.F."/>
            <person name="Li Z."/>
            <person name="Crits-Christoph A."/>
            <person name="Burstein D."/>
            <person name="Anantharaman K."/>
            <person name="Lane K.R."/>
            <person name="Thomas B.C."/>
            <person name="Pan C."/>
            <person name="Northen T.R."/>
            <person name="Banfield J.F."/>
        </authorList>
    </citation>
    <scope>NUCLEOTIDE SEQUENCE [LARGE SCALE GENOMIC DNA]</scope>
    <source>
        <strain evidence="3">NP_8</strain>
    </source>
</reference>